<keyword evidence="3" id="KW-1185">Reference proteome</keyword>
<name>A0A244CQT7_PSEDV</name>
<gene>
    <name evidence="2" type="ORF">B1199_06250</name>
</gene>
<dbReference type="AlphaFoldDB" id="A0A244CQT7"/>
<dbReference type="RefSeq" id="WP_086743267.1">
    <property type="nucleotide sequence ID" value="NZ_MWPV01000002.1"/>
</dbReference>
<sequence length="140" mass="15421">MLKNLILFAGLSVISLHSVAANDVYGTVSEIHHRSNSAQQDHAVYVRFDISGDATSSAACAQSPASITWFLDLNSPIADYQYELLKTSYKDQLPLRVIGQADVCANGPTDSDTIIEISPWSWPSIIEQRNTPPQINEKFL</sequence>
<evidence type="ECO:0000313" key="3">
    <source>
        <dbReference type="Proteomes" id="UP000194841"/>
    </source>
</evidence>
<evidence type="ECO:0000256" key="1">
    <source>
        <dbReference type="SAM" id="SignalP"/>
    </source>
</evidence>
<protein>
    <submittedName>
        <fullName evidence="2">Uncharacterized protein</fullName>
    </submittedName>
</protein>
<organism evidence="2 3">
    <name type="scientific">Pseudoalteromonas ulvae</name>
    <dbReference type="NCBI Taxonomy" id="107327"/>
    <lineage>
        <taxon>Bacteria</taxon>
        <taxon>Pseudomonadati</taxon>
        <taxon>Pseudomonadota</taxon>
        <taxon>Gammaproteobacteria</taxon>
        <taxon>Alteromonadales</taxon>
        <taxon>Pseudoalteromonadaceae</taxon>
        <taxon>Pseudoalteromonas</taxon>
    </lineage>
</organism>
<dbReference type="EMBL" id="MWPV01000002">
    <property type="protein sequence ID" value="OUL57962.1"/>
    <property type="molecule type" value="Genomic_DNA"/>
</dbReference>
<evidence type="ECO:0000313" key="2">
    <source>
        <dbReference type="EMBL" id="OUL57962.1"/>
    </source>
</evidence>
<comment type="caution">
    <text evidence="2">The sequence shown here is derived from an EMBL/GenBank/DDBJ whole genome shotgun (WGS) entry which is preliminary data.</text>
</comment>
<feature type="signal peptide" evidence="1">
    <location>
        <begin position="1"/>
        <end position="20"/>
    </location>
</feature>
<reference evidence="2 3" key="1">
    <citation type="submission" date="2017-02" db="EMBL/GenBank/DDBJ databases">
        <title>Pseudoalteromonas ulvae TC14 Genome.</title>
        <authorList>
            <person name="Molmeret M."/>
        </authorList>
    </citation>
    <scope>NUCLEOTIDE SEQUENCE [LARGE SCALE GENOMIC DNA]</scope>
    <source>
        <strain evidence="2">TC14</strain>
    </source>
</reference>
<proteinExistence type="predicted"/>
<keyword evidence="1" id="KW-0732">Signal</keyword>
<feature type="chain" id="PRO_5012444735" evidence="1">
    <location>
        <begin position="21"/>
        <end position="140"/>
    </location>
</feature>
<accession>A0A244CQT7</accession>
<dbReference type="Proteomes" id="UP000194841">
    <property type="component" value="Unassembled WGS sequence"/>
</dbReference>
<dbReference type="OrthoDB" id="6311395at2"/>